<protein>
    <submittedName>
        <fullName evidence="1">Uncharacterized protein</fullName>
    </submittedName>
</protein>
<accession>A0AAE0CY02</accession>
<keyword evidence="2" id="KW-1185">Reference proteome</keyword>
<name>A0AAE0CY02_COLKA</name>
<gene>
    <name evidence="1" type="ORF">CKAH01_11178</name>
</gene>
<organism evidence="1 2">
    <name type="scientific">Colletotrichum kahawae</name>
    <name type="common">Coffee berry disease fungus</name>
    <dbReference type="NCBI Taxonomy" id="34407"/>
    <lineage>
        <taxon>Eukaryota</taxon>
        <taxon>Fungi</taxon>
        <taxon>Dikarya</taxon>
        <taxon>Ascomycota</taxon>
        <taxon>Pezizomycotina</taxon>
        <taxon>Sordariomycetes</taxon>
        <taxon>Hypocreomycetidae</taxon>
        <taxon>Glomerellales</taxon>
        <taxon>Glomerellaceae</taxon>
        <taxon>Colletotrichum</taxon>
        <taxon>Colletotrichum gloeosporioides species complex</taxon>
    </lineage>
</organism>
<evidence type="ECO:0000313" key="2">
    <source>
        <dbReference type="Proteomes" id="UP001281614"/>
    </source>
</evidence>
<comment type="caution">
    <text evidence="1">The sequence shown here is derived from an EMBL/GenBank/DDBJ whole genome shotgun (WGS) entry which is preliminary data.</text>
</comment>
<proteinExistence type="predicted"/>
<dbReference type="Proteomes" id="UP001281614">
    <property type="component" value="Unassembled WGS sequence"/>
</dbReference>
<reference evidence="1" key="1">
    <citation type="submission" date="2023-02" db="EMBL/GenBank/DDBJ databases">
        <title>Colletotrichum kahawae CIFC_Que2 genome sequencing and assembly.</title>
        <authorList>
            <person name="Baroncelli R."/>
        </authorList>
    </citation>
    <scope>NUCLEOTIDE SEQUENCE</scope>
    <source>
        <strain evidence="1">CIFC_Que2</strain>
    </source>
</reference>
<sequence length="164" mass="17678">MRCFSCTRGTGYVDFNLARRFSVPSHSACRGMDRGQGWDAGFHVRRKAGGGFISVVVGNGTAWRELGVCWQIMAPIAQSAMRGTTEPDGSGGGDGCFRRFPSALDGAVDSSPGDFPRGFLISHLVPSRTAGVLCARFGQKKQAQRHKIERGVILVIARREIGYG</sequence>
<evidence type="ECO:0000313" key="1">
    <source>
        <dbReference type="EMBL" id="KAK2728283.1"/>
    </source>
</evidence>
<dbReference type="AlphaFoldDB" id="A0AAE0CY02"/>
<dbReference type="EMBL" id="VYYT01000884">
    <property type="protein sequence ID" value="KAK2728283.1"/>
    <property type="molecule type" value="Genomic_DNA"/>
</dbReference>